<dbReference type="EMBL" id="GBRH01185379">
    <property type="protein sequence ID" value="JAE12517.1"/>
    <property type="molecule type" value="Transcribed_RNA"/>
</dbReference>
<reference evidence="1" key="1">
    <citation type="submission" date="2014-09" db="EMBL/GenBank/DDBJ databases">
        <authorList>
            <person name="Magalhaes I.L.F."/>
            <person name="Oliveira U."/>
            <person name="Santos F.R."/>
            <person name="Vidigal T.H.D.A."/>
            <person name="Brescovit A.D."/>
            <person name="Santos A.J."/>
        </authorList>
    </citation>
    <scope>NUCLEOTIDE SEQUENCE</scope>
    <source>
        <tissue evidence="1">Shoot tissue taken approximately 20 cm above the soil surface</tissue>
    </source>
</reference>
<sequence>MTSNTSMLSCTDTDTCIGIGPIPIRGYVIFPKKNPIREYVSIIYIFF</sequence>
<organism evidence="1">
    <name type="scientific">Arundo donax</name>
    <name type="common">Giant reed</name>
    <name type="synonym">Donax arundinaceus</name>
    <dbReference type="NCBI Taxonomy" id="35708"/>
    <lineage>
        <taxon>Eukaryota</taxon>
        <taxon>Viridiplantae</taxon>
        <taxon>Streptophyta</taxon>
        <taxon>Embryophyta</taxon>
        <taxon>Tracheophyta</taxon>
        <taxon>Spermatophyta</taxon>
        <taxon>Magnoliopsida</taxon>
        <taxon>Liliopsida</taxon>
        <taxon>Poales</taxon>
        <taxon>Poaceae</taxon>
        <taxon>PACMAD clade</taxon>
        <taxon>Arundinoideae</taxon>
        <taxon>Arundineae</taxon>
        <taxon>Arundo</taxon>
    </lineage>
</organism>
<evidence type="ECO:0000313" key="1">
    <source>
        <dbReference type="EMBL" id="JAE12517.1"/>
    </source>
</evidence>
<proteinExistence type="predicted"/>
<accession>A0A0A9FJK7</accession>
<name>A0A0A9FJK7_ARUDO</name>
<reference evidence="1" key="2">
    <citation type="journal article" date="2015" name="Data Brief">
        <title>Shoot transcriptome of the giant reed, Arundo donax.</title>
        <authorList>
            <person name="Barrero R.A."/>
            <person name="Guerrero F.D."/>
            <person name="Moolhuijzen P."/>
            <person name="Goolsby J.A."/>
            <person name="Tidwell J."/>
            <person name="Bellgard S.E."/>
            <person name="Bellgard M.I."/>
        </authorList>
    </citation>
    <scope>NUCLEOTIDE SEQUENCE</scope>
    <source>
        <tissue evidence="1">Shoot tissue taken approximately 20 cm above the soil surface</tissue>
    </source>
</reference>
<dbReference type="AlphaFoldDB" id="A0A0A9FJK7"/>
<protein>
    <submittedName>
        <fullName evidence="1">Uncharacterized protein</fullName>
    </submittedName>
</protein>